<dbReference type="OrthoDB" id="9766796at2"/>
<dbReference type="SUPFAM" id="SSF51905">
    <property type="entry name" value="FAD/NAD(P)-binding domain"/>
    <property type="match status" value="1"/>
</dbReference>
<reference evidence="10" key="1">
    <citation type="submission" date="2016-10" db="EMBL/GenBank/DDBJ databases">
        <authorList>
            <person name="Varghese N."/>
            <person name="Submissions S."/>
        </authorList>
    </citation>
    <scope>NUCLEOTIDE SEQUENCE [LARGE SCALE GENOMIC DNA]</scope>
    <source>
        <strain evidence="10">DSM 24213</strain>
    </source>
</reference>
<evidence type="ECO:0000313" key="10">
    <source>
        <dbReference type="Proteomes" id="UP000243629"/>
    </source>
</evidence>
<evidence type="ECO:0000259" key="7">
    <source>
        <dbReference type="Pfam" id="PF01266"/>
    </source>
</evidence>
<dbReference type="PRINTS" id="PR01001">
    <property type="entry name" value="FADG3PDH"/>
</dbReference>
<dbReference type="EMBL" id="FOUI01000028">
    <property type="protein sequence ID" value="SFM90644.1"/>
    <property type="molecule type" value="Genomic_DNA"/>
</dbReference>
<dbReference type="InterPro" id="IPR000447">
    <property type="entry name" value="G3P_DH_FAD-dep"/>
</dbReference>
<dbReference type="GO" id="GO:0009331">
    <property type="term" value="C:glycerol-3-phosphate dehydrogenase (FAD) complex"/>
    <property type="evidence" value="ECO:0007669"/>
    <property type="project" value="UniProtKB-UniRule"/>
</dbReference>
<evidence type="ECO:0000256" key="4">
    <source>
        <dbReference type="ARBA" id="ARBA00022827"/>
    </source>
</evidence>
<keyword evidence="3 6" id="KW-0285">Flavoprotein</keyword>
<name>A0A1I4UNT6_9GAMM</name>
<organism evidence="9 10">
    <name type="scientific">Halopseudomonas yangmingensis</name>
    <dbReference type="NCBI Taxonomy" id="1720063"/>
    <lineage>
        <taxon>Bacteria</taxon>
        <taxon>Pseudomonadati</taxon>
        <taxon>Pseudomonadota</taxon>
        <taxon>Gammaproteobacteria</taxon>
        <taxon>Pseudomonadales</taxon>
        <taxon>Pseudomonadaceae</taxon>
        <taxon>Halopseudomonas</taxon>
    </lineage>
</organism>
<dbReference type="Gene3D" id="6.10.250.1890">
    <property type="match status" value="1"/>
</dbReference>
<dbReference type="Pfam" id="PF01266">
    <property type="entry name" value="DAO"/>
    <property type="match status" value="1"/>
</dbReference>
<dbReference type="STRING" id="1720063.SAMN05216217_1284"/>
<dbReference type="PANTHER" id="PTHR11985">
    <property type="entry name" value="GLYCEROL-3-PHOSPHATE DEHYDROGENASE"/>
    <property type="match status" value="1"/>
</dbReference>
<dbReference type="Proteomes" id="UP000243629">
    <property type="component" value="Unassembled WGS sequence"/>
</dbReference>
<comment type="catalytic activity">
    <reaction evidence="6">
        <text>a quinone + sn-glycerol 3-phosphate = dihydroxyacetone phosphate + a quinol</text>
        <dbReference type="Rhea" id="RHEA:18977"/>
        <dbReference type="ChEBI" id="CHEBI:24646"/>
        <dbReference type="ChEBI" id="CHEBI:57597"/>
        <dbReference type="ChEBI" id="CHEBI:57642"/>
        <dbReference type="ChEBI" id="CHEBI:132124"/>
        <dbReference type="EC" id="1.1.5.3"/>
    </reaction>
</comment>
<dbReference type="InterPro" id="IPR006076">
    <property type="entry name" value="FAD-dep_OxRdtase"/>
</dbReference>
<comment type="cofactor">
    <cofactor evidence="1 6">
        <name>FAD</name>
        <dbReference type="ChEBI" id="CHEBI:57692"/>
    </cofactor>
</comment>
<accession>A0A1I4UNT6</accession>
<gene>
    <name evidence="9" type="ORF">SAMN05216217_1284</name>
</gene>
<dbReference type="InterPro" id="IPR038299">
    <property type="entry name" value="DAO_C_sf"/>
</dbReference>
<keyword evidence="5 6" id="KW-0560">Oxidoreductase</keyword>
<evidence type="ECO:0000256" key="6">
    <source>
        <dbReference type="RuleBase" id="RU361217"/>
    </source>
</evidence>
<dbReference type="NCBIfam" id="NF009906">
    <property type="entry name" value="PRK13369.1"/>
    <property type="match status" value="1"/>
</dbReference>
<evidence type="ECO:0000256" key="3">
    <source>
        <dbReference type="ARBA" id="ARBA00022630"/>
    </source>
</evidence>
<sequence length="498" mass="55319">MIRADAEHTSNSCDLLVIGGGINGAGIANDAAGRGLRVVLCEQHDLAAHTSSASSKLIHGGLRYLEHYAFRLVREALAEREVLLAKAPHLVRPLPFVLPYRAHLRPRWLLRAGLFLYDHLGRRQQLPASKALQLPPDGPLQPDIQHAFEYHDCQVDDARLVLVNALQARQQGASILTRTRCVQARRVAGGWHVELENAAGQRLFYQTSALVNAAGPWASRLFAEVLHEPAPHRLRLVRGSHILVPPLVNGHHGYILQHTDGRVVFVLPWDGHSLIGTTDVDHTDDPGSVVATEEEQRYLLDVVNAWFKRQLQPADILHSFAGVRPLLDDHAGSASRTTRDYHLDLQGQPGQPPLLSVFGGKLTTYRRLAESAMQRLRPWFPAMGADWTANSVLPGGDILDPEAFAGELRQTYTWLPAPLCLRLASTYGSLCHTFLHEHKSLQSLGRDFGEGLSEAELHYLHDREWAVNAEDVLWRRTRLGLGFSVAGKQALGDWLAQR</sequence>
<dbReference type="Gene3D" id="1.10.8.870">
    <property type="entry name" value="Alpha-glycerophosphate oxidase, cap domain"/>
    <property type="match status" value="1"/>
</dbReference>
<evidence type="ECO:0000259" key="8">
    <source>
        <dbReference type="Pfam" id="PF16901"/>
    </source>
</evidence>
<dbReference type="InterPro" id="IPR036188">
    <property type="entry name" value="FAD/NAD-bd_sf"/>
</dbReference>
<dbReference type="NCBIfam" id="NF008899">
    <property type="entry name" value="PRK12266.1"/>
    <property type="match status" value="1"/>
</dbReference>
<keyword evidence="4" id="KW-0274">FAD</keyword>
<feature type="domain" description="FAD dependent oxidoreductase" evidence="7">
    <location>
        <begin position="14"/>
        <end position="365"/>
    </location>
</feature>
<keyword evidence="10" id="KW-1185">Reference proteome</keyword>
<dbReference type="PROSITE" id="PS00978">
    <property type="entry name" value="FAD_G3PDH_2"/>
    <property type="match status" value="1"/>
</dbReference>
<evidence type="ECO:0000256" key="2">
    <source>
        <dbReference type="ARBA" id="ARBA00007330"/>
    </source>
</evidence>
<protein>
    <recommendedName>
        <fullName evidence="6">Glycerol-3-phosphate dehydrogenase</fullName>
        <ecNumber evidence="6">1.1.5.3</ecNumber>
    </recommendedName>
</protein>
<dbReference type="AlphaFoldDB" id="A0A1I4UNT6"/>
<evidence type="ECO:0000313" key="9">
    <source>
        <dbReference type="EMBL" id="SFM90644.1"/>
    </source>
</evidence>
<comment type="similarity">
    <text evidence="2 6">Belongs to the FAD-dependent glycerol-3-phosphate dehydrogenase family.</text>
</comment>
<dbReference type="PANTHER" id="PTHR11985:SF15">
    <property type="entry name" value="GLYCEROL-3-PHOSPHATE DEHYDROGENASE, MITOCHONDRIAL"/>
    <property type="match status" value="1"/>
</dbReference>
<dbReference type="Gene3D" id="3.30.9.10">
    <property type="entry name" value="D-Amino Acid Oxidase, subunit A, domain 2"/>
    <property type="match status" value="1"/>
</dbReference>
<dbReference type="Gene3D" id="3.50.50.60">
    <property type="entry name" value="FAD/NAD(P)-binding domain"/>
    <property type="match status" value="1"/>
</dbReference>
<proteinExistence type="inferred from homology"/>
<dbReference type="Pfam" id="PF16901">
    <property type="entry name" value="DAO_C"/>
    <property type="match status" value="1"/>
</dbReference>
<evidence type="ECO:0000256" key="5">
    <source>
        <dbReference type="ARBA" id="ARBA00023002"/>
    </source>
</evidence>
<dbReference type="EC" id="1.1.5.3" evidence="6"/>
<dbReference type="RefSeq" id="WP_093478985.1">
    <property type="nucleotide sequence ID" value="NZ_FOUI01000028.1"/>
</dbReference>
<dbReference type="GO" id="GO:0004368">
    <property type="term" value="F:glycerol-3-phosphate dehydrogenase (quinone) activity"/>
    <property type="evidence" value="ECO:0007669"/>
    <property type="project" value="UniProtKB-EC"/>
</dbReference>
<dbReference type="GO" id="GO:0046168">
    <property type="term" value="P:glycerol-3-phosphate catabolic process"/>
    <property type="evidence" value="ECO:0007669"/>
    <property type="project" value="TreeGrafter"/>
</dbReference>
<evidence type="ECO:0000256" key="1">
    <source>
        <dbReference type="ARBA" id="ARBA00001974"/>
    </source>
</evidence>
<feature type="domain" description="Alpha-glycerophosphate oxidase C-terminal" evidence="8">
    <location>
        <begin position="388"/>
        <end position="490"/>
    </location>
</feature>
<dbReference type="PROSITE" id="PS00977">
    <property type="entry name" value="FAD_G3PDH_1"/>
    <property type="match status" value="1"/>
</dbReference>
<dbReference type="InterPro" id="IPR031656">
    <property type="entry name" value="DAO_C"/>
</dbReference>